<name>A0A3S7MG92_9HEMI</name>
<keyword evidence="1" id="KW-1133">Transmembrane helix</keyword>
<accession>A0A3S7MG92</accession>
<reference evidence="2" key="1">
    <citation type="journal article" date="2018" name="J. Hered.">
        <title>One hundred mitochondrial genomes of cicadas.</title>
        <authorList>
            <person name="Lukasik P."/>
            <person name="Chong R.A."/>
            <person name="Nazario K."/>
            <person name="Matsuura Y."/>
            <person name="Bublitz D."/>
            <person name="Campbell M.A."/>
            <person name="Meyer M."/>
            <person name="Van Leuven J.T."/>
            <person name="Pessacq P."/>
            <person name="Veloso C."/>
            <person name="Simon C."/>
            <person name="McCutcheon J.P."/>
        </authorList>
    </citation>
    <scope>NUCLEOTIDE SEQUENCE</scope>
    <source>
        <strain evidence="2">PL622</strain>
        <tissue evidence="2">Bacteriome</tissue>
    </source>
</reference>
<evidence type="ECO:0000256" key="1">
    <source>
        <dbReference type="SAM" id="Phobius"/>
    </source>
</evidence>
<protein>
    <submittedName>
        <fullName evidence="2">ATP synthase F0 subunit 8</fullName>
    </submittedName>
</protein>
<dbReference type="EMBL" id="MG737802">
    <property type="protein sequence ID" value="AWV84293.1"/>
    <property type="molecule type" value="Genomic_DNA"/>
</dbReference>
<feature type="transmembrane region" description="Helical" evidence="1">
    <location>
        <begin position="6"/>
        <end position="31"/>
    </location>
</feature>
<evidence type="ECO:0000313" key="2">
    <source>
        <dbReference type="EMBL" id="AWV84293.1"/>
    </source>
</evidence>
<geneLocation type="mitochondrion" evidence="2"/>
<proteinExistence type="predicted"/>
<organism evidence="2">
    <name type="scientific">Babras sonorivox</name>
    <dbReference type="NCBI Taxonomy" id="2219942"/>
    <lineage>
        <taxon>Eukaryota</taxon>
        <taxon>Metazoa</taxon>
        <taxon>Ecdysozoa</taxon>
        <taxon>Arthropoda</taxon>
        <taxon>Hexapoda</taxon>
        <taxon>Insecta</taxon>
        <taxon>Pterygota</taxon>
        <taxon>Neoptera</taxon>
        <taxon>Paraneoptera</taxon>
        <taxon>Hemiptera</taxon>
        <taxon>Auchenorrhyncha</taxon>
        <taxon>Cicadoidea</taxon>
        <taxon>Cicadidae</taxon>
        <taxon>Tibicininae</taxon>
        <taxon>Tettigadini</taxon>
        <taxon>Babras</taxon>
    </lineage>
</organism>
<keyword evidence="1" id="KW-0812">Transmembrane</keyword>
<dbReference type="AlphaFoldDB" id="A0A3S7MG92"/>
<sequence length="51" mass="6452">MPQMSPMYWLSLLLFFILIMMFLMTFIYFYYFNIFKSDNVKLNILSFDWSW</sequence>
<gene>
    <name evidence="2" type="primary">atp8</name>
</gene>
<keyword evidence="1" id="KW-0472">Membrane</keyword>
<keyword evidence="2" id="KW-0496">Mitochondrion</keyword>